<reference evidence="2" key="1">
    <citation type="journal article" date="2020" name="mSystems">
        <title>Genome- and Community-Level Interaction Insights into Carbon Utilization and Element Cycling Functions of Hydrothermarchaeota in Hydrothermal Sediment.</title>
        <authorList>
            <person name="Zhou Z."/>
            <person name="Liu Y."/>
            <person name="Xu W."/>
            <person name="Pan J."/>
            <person name="Luo Z.H."/>
            <person name="Li M."/>
        </authorList>
    </citation>
    <scope>NUCLEOTIDE SEQUENCE</scope>
    <source>
        <strain evidence="2">SpSt-997</strain>
    </source>
</reference>
<evidence type="ECO:0000313" key="2">
    <source>
        <dbReference type="EMBL" id="HGC41698.1"/>
    </source>
</evidence>
<sequence>MSAAAATGRAEALAARLPPLLLAAERVAATVAQGVHGRRRVGQGDSFWQFRPFSEGDPRSRIDWRQSAKSHRVYVRETEWEAAQTCFLWRDASASMRWHSARNLSDKRARAELLLLALAALLLKAGERVRLLDAGPLAGAAALAGLAEALDRAPASGSANPALPDDAPLPRFARIVMFGDFLAPLDEIRAMITRLAAIPVAGFLVQTLDPAERALPYDGRMRFLGLEGEPAALIPRVEAVREAYQHRLAAQIAGIADLARAARFGFFSHTTDQPPETALLALYTALA</sequence>
<dbReference type="PANTHER" id="PTHR33608:SF6">
    <property type="entry name" value="BLL2464 PROTEIN"/>
    <property type="match status" value="1"/>
</dbReference>
<evidence type="ECO:0000259" key="1">
    <source>
        <dbReference type="Pfam" id="PF01882"/>
    </source>
</evidence>
<dbReference type="PANTHER" id="PTHR33608">
    <property type="entry name" value="BLL2464 PROTEIN"/>
    <property type="match status" value="1"/>
</dbReference>
<comment type="caution">
    <text evidence="2">The sequence shown here is derived from an EMBL/GenBank/DDBJ whole genome shotgun (WGS) entry which is preliminary data.</text>
</comment>
<dbReference type="Pfam" id="PF01882">
    <property type="entry name" value="DUF58"/>
    <property type="match status" value="1"/>
</dbReference>
<dbReference type="AlphaFoldDB" id="A0A8J4M544"/>
<dbReference type="InterPro" id="IPR002881">
    <property type="entry name" value="DUF58"/>
</dbReference>
<feature type="domain" description="DUF58" evidence="1">
    <location>
        <begin position="50"/>
        <end position="251"/>
    </location>
</feature>
<proteinExistence type="predicted"/>
<dbReference type="EMBL" id="DTQM01000009">
    <property type="protein sequence ID" value="HGC41698.1"/>
    <property type="molecule type" value="Genomic_DNA"/>
</dbReference>
<organism evidence="2">
    <name type="scientific">Acidicaldus sp</name>
    <dbReference type="NCBI Taxonomy" id="1872105"/>
    <lineage>
        <taxon>Bacteria</taxon>
        <taxon>Pseudomonadati</taxon>
        <taxon>Pseudomonadota</taxon>
        <taxon>Alphaproteobacteria</taxon>
        <taxon>Acetobacterales</taxon>
        <taxon>Acetobacteraceae</taxon>
        <taxon>Acidicaldus</taxon>
    </lineage>
</organism>
<protein>
    <submittedName>
        <fullName evidence="2">DUF58 domain-containing protein</fullName>
    </submittedName>
</protein>
<gene>
    <name evidence="2" type="ORF">ENY07_00500</name>
</gene>
<name>A0A8J4M544_9PROT</name>
<accession>A0A8J4M544</accession>